<evidence type="ECO:0000256" key="12">
    <source>
        <dbReference type="ARBA" id="ARBA00023242"/>
    </source>
</evidence>
<evidence type="ECO:0000256" key="7">
    <source>
        <dbReference type="ARBA" id="ARBA00022927"/>
    </source>
</evidence>
<dbReference type="GO" id="GO:0006999">
    <property type="term" value="P:nuclear pore organization"/>
    <property type="evidence" value="ECO:0007669"/>
    <property type="project" value="TreeGrafter"/>
</dbReference>
<evidence type="ECO:0000256" key="10">
    <source>
        <dbReference type="ARBA" id="ARBA00023132"/>
    </source>
</evidence>
<dbReference type="PANTHER" id="PTHR13269">
    <property type="entry name" value="NUCLEOPORIN NDC1"/>
    <property type="match status" value="1"/>
</dbReference>
<evidence type="ECO:0000256" key="14">
    <source>
        <dbReference type="SAM" id="Phobius"/>
    </source>
</evidence>
<dbReference type="GO" id="GO:0070762">
    <property type="term" value="C:nuclear pore transmembrane ring"/>
    <property type="evidence" value="ECO:0007669"/>
    <property type="project" value="TreeGrafter"/>
</dbReference>
<evidence type="ECO:0000256" key="3">
    <source>
        <dbReference type="ARBA" id="ARBA00005760"/>
    </source>
</evidence>
<dbReference type="GO" id="GO:0030674">
    <property type="term" value="F:protein-macromolecule adaptor activity"/>
    <property type="evidence" value="ECO:0007669"/>
    <property type="project" value="TreeGrafter"/>
</dbReference>
<feature type="transmembrane region" description="Helical" evidence="14">
    <location>
        <begin position="219"/>
        <end position="236"/>
    </location>
</feature>
<dbReference type="Proteomes" id="UP001362899">
    <property type="component" value="Unassembled WGS sequence"/>
</dbReference>
<keyword evidence="6" id="KW-0509">mRNA transport</keyword>
<keyword evidence="9" id="KW-0811">Translocation</keyword>
<dbReference type="GO" id="GO:0005816">
    <property type="term" value="C:spindle pole body"/>
    <property type="evidence" value="ECO:0007669"/>
    <property type="project" value="TreeGrafter"/>
</dbReference>
<evidence type="ECO:0000256" key="5">
    <source>
        <dbReference type="ARBA" id="ARBA00022692"/>
    </source>
</evidence>
<sequence length="678" mass="77188">MPGTETASSIRLLPRRVTERHTIPYTSIVGSVLLRRFLVALRVSIMCCVPLYMLLGIFTNISMVRAALGAIVNILVIMVAYKVVLVTELDVKKSPALEVLSNVLNPMNYVIVASFVLSAAYYFLAVLNSDYPSYYDAKVETYDNPKGIPESLALHRVNKWYVINEKHFYMTSYMFLISILYAVQFIYEKKRVLDLQPEEVHMRPYDRLVRRSNSYGRRMLWILLSIVVFPIFYFVVLRAGTFTPVRLLGTVQFSGFKLGFLALPLSFLPLFLLWDFTYQCFMTYLTLGPVHMSREFSSNATSDMNGCLINGLSRSYSSMSGLLAWSELSYIGNYDPERRKIIFNDTDNDRVVWLLIYKCFKDLIQSHLNDIRSHEDSKKGKDQNSKDGEKNKDNKSNKNENKDKGKHEAESSSSKATPKHNGFLNNLFGNNNTQQKSKDSKSADASKSSKAPERQKVSSDLLLLSSDASLIDKEQDRIVIHDETTKLYQPASYFEKKFNEFAKKLEGKPDERAKKAQASLKRTSDHLETSLKSLYLRAFQSSIGNVFKASYERELQMKIKHIITSKYAFDGISQLVLSSLQEDEYGYVQDTVGDILMDINNLTIALEDLLKHPHEHIPGIDGVTISKKTTLDSSSLGVQNVQEILGASNKCFDEISTAFKPYFENLKIPQKVRDRVLS</sequence>
<evidence type="ECO:0000256" key="2">
    <source>
        <dbReference type="ARBA" id="ARBA00004567"/>
    </source>
</evidence>
<dbReference type="GO" id="GO:0051028">
    <property type="term" value="P:mRNA transport"/>
    <property type="evidence" value="ECO:0007669"/>
    <property type="project" value="UniProtKB-KW"/>
</dbReference>
<keyword evidence="4" id="KW-0813">Transport</keyword>
<proteinExistence type="inferred from homology"/>
<dbReference type="AlphaFoldDB" id="A0AAV5RMH1"/>
<dbReference type="EMBL" id="BTGC01000008">
    <property type="protein sequence ID" value="GMM52625.1"/>
    <property type="molecule type" value="Genomic_DNA"/>
</dbReference>
<feature type="transmembrane region" description="Helical" evidence="14">
    <location>
        <begin position="106"/>
        <end position="124"/>
    </location>
</feature>
<feature type="transmembrane region" description="Helical" evidence="14">
    <location>
        <begin position="64"/>
        <end position="85"/>
    </location>
</feature>
<dbReference type="GO" id="GO:0031965">
    <property type="term" value="C:nuclear membrane"/>
    <property type="evidence" value="ECO:0007669"/>
    <property type="project" value="UniProtKB-SubCell"/>
</dbReference>
<dbReference type="PANTHER" id="PTHR13269:SF6">
    <property type="entry name" value="NUCLEOPORIN NDC1"/>
    <property type="match status" value="1"/>
</dbReference>
<evidence type="ECO:0000256" key="13">
    <source>
        <dbReference type="SAM" id="MobiDB-lite"/>
    </source>
</evidence>
<feature type="compositionally biased region" description="Low complexity" evidence="13">
    <location>
        <begin position="421"/>
        <end position="432"/>
    </location>
</feature>
<name>A0AAV5RMH1_STABA</name>
<organism evidence="15 16">
    <name type="scientific">Starmerella bacillaris</name>
    <name type="common">Yeast</name>
    <name type="synonym">Candida zemplinina</name>
    <dbReference type="NCBI Taxonomy" id="1247836"/>
    <lineage>
        <taxon>Eukaryota</taxon>
        <taxon>Fungi</taxon>
        <taxon>Dikarya</taxon>
        <taxon>Ascomycota</taxon>
        <taxon>Saccharomycotina</taxon>
        <taxon>Dipodascomycetes</taxon>
        <taxon>Dipodascales</taxon>
        <taxon>Trichomonascaceae</taxon>
        <taxon>Starmerella</taxon>
    </lineage>
</organism>
<gene>
    <name evidence="15" type="ORF">DASB73_035880</name>
</gene>
<evidence type="ECO:0000313" key="16">
    <source>
        <dbReference type="Proteomes" id="UP001362899"/>
    </source>
</evidence>
<feature type="region of interest" description="Disordered" evidence="13">
    <location>
        <begin position="373"/>
        <end position="458"/>
    </location>
</feature>
<evidence type="ECO:0000256" key="11">
    <source>
        <dbReference type="ARBA" id="ARBA00023136"/>
    </source>
</evidence>
<evidence type="ECO:0000256" key="8">
    <source>
        <dbReference type="ARBA" id="ARBA00022989"/>
    </source>
</evidence>
<dbReference type="GO" id="GO:0015031">
    <property type="term" value="P:protein transport"/>
    <property type="evidence" value="ECO:0007669"/>
    <property type="project" value="UniProtKB-KW"/>
</dbReference>
<comment type="subcellular location">
    <subcellularLocation>
        <location evidence="1">Nucleus membrane</location>
        <topology evidence="1">Multi-pass membrane protein</topology>
    </subcellularLocation>
    <subcellularLocation>
        <location evidence="2">Nucleus</location>
        <location evidence="2">Nuclear pore complex</location>
    </subcellularLocation>
</comment>
<keyword evidence="7" id="KW-0653">Protein transport</keyword>
<keyword evidence="10" id="KW-0906">Nuclear pore complex</keyword>
<keyword evidence="16" id="KW-1185">Reference proteome</keyword>
<evidence type="ECO:0000313" key="15">
    <source>
        <dbReference type="EMBL" id="GMM52625.1"/>
    </source>
</evidence>
<dbReference type="GO" id="GO:0070631">
    <property type="term" value="P:spindle pole body localization"/>
    <property type="evidence" value="ECO:0007669"/>
    <property type="project" value="TreeGrafter"/>
</dbReference>
<dbReference type="InterPro" id="IPR019049">
    <property type="entry name" value="Nucleoporin_prot_Ndc1/Nup"/>
</dbReference>
<evidence type="ECO:0000256" key="6">
    <source>
        <dbReference type="ARBA" id="ARBA00022816"/>
    </source>
</evidence>
<comment type="similarity">
    <text evidence="3">Belongs to the NDC1 family.</text>
</comment>
<keyword evidence="8 14" id="KW-1133">Transmembrane helix</keyword>
<evidence type="ECO:0000256" key="1">
    <source>
        <dbReference type="ARBA" id="ARBA00004232"/>
    </source>
</evidence>
<evidence type="ECO:0000256" key="9">
    <source>
        <dbReference type="ARBA" id="ARBA00023010"/>
    </source>
</evidence>
<feature type="transmembrane region" description="Helical" evidence="14">
    <location>
        <begin position="37"/>
        <end position="58"/>
    </location>
</feature>
<keyword evidence="5 14" id="KW-0812">Transmembrane</keyword>
<accession>A0AAV5RMH1</accession>
<keyword evidence="12" id="KW-0539">Nucleus</keyword>
<evidence type="ECO:0000256" key="4">
    <source>
        <dbReference type="ARBA" id="ARBA00022448"/>
    </source>
</evidence>
<feature type="transmembrane region" description="Helical" evidence="14">
    <location>
        <begin position="168"/>
        <end position="187"/>
    </location>
</feature>
<protein>
    <submittedName>
        <fullName evidence="15">Uncharacterized protein</fullName>
    </submittedName>
</protein>
<feature type="compositionally biased region" description="Basic and acidic residues" evidence="13">
    <location>
        <begin position="373"/>
        <end position="410"/>
    </location>
</feature>
<dbReference type="Pfam" id="PF09531">
    <property type="entry name" value="Ndc1_Nup"/>
    <property type="match status" value="1"/>
</dbReference>
<comment type="caution">
    <text evidence="15">The sequence shown here is derived from an EMBL/GenBank/DDBJ whole genome shotgun (WGS) entry which is preliminary data.</text>
</comment>
<feature type="transmembrane region" description="Helical" evidence="14">
    <location>
        <begin position="256"/>
        <end position="274"/>
    </location>
</feature>
<reference evidence="15 16" key="1">
    <citation type="journal article" date="2023" name="Elife">
        <title>Identification of key yeast species and microbe-microbe interactions impacting larval growth of Drosophila in the wild.</title>
        <authorList>
            <person name="Mure A."/>
            <person name="Sugiura Y."/>
            <person name="Maeda R."/>
            <person name="Honda K."/>
            <person name="Sakurai N."/>
            <person name="Takahashi Y."/>
            <person name="Watada M."/>
            <person name="Katoh T."/>
            <person name="Gotoh A."/>
            <person name="Gotoh Y."/>
            <person name="Taniguchi I."/>
            <person name="Nakamura K."/>
            <person name="Hayashi T."/>
            <person name="Katayama T."/>
            <person name="Uemura T."/>
            <person name="Hattori Y."/>
        </authorList>
    </citation>
    <scope>NUCLEOTIDE SEQUENCE [LARGE SCALE GENOMIC DNA]</scope>
    <source>
        <strain evidence="15 16">SB-73</strain>
    </source>
</reference>
<keyword evidence="11 14" id="KW-0472">Membrane</keyword>